<dbReference type="SUPFAM" id="SSF52922">
    <property type="entry name" value="TK C-terminal domain-like"/>
    <property type="match status" value="1"/>
</dbReference>
<dbReference type="AlphaFoldDB" id="X0TAC5"/>
<protein>
    <recommendedName>
        <fullName evidence="1">Pyruvate:ferredoxin oxidoreductase core domain-containing protein</fullName>
    </recommendedName>
</protein>
<proteinExistence type="predicted"/>
<evidence type="ECO:0000313" key="2">
    <source>
        <dbReference type="EMBL" id="GAF84286.1"/>
    </source>
</evidence>
<dbReference type="Pfam" id="PF17147">
    <property type="entry name" value="PFOR_II"/>
    <property type="match status" value="1"/>
</dbReference>
<feature type="non-terminal residue" evidence="2">
    <location>
        <position position="1"/>
    </location>
</feature>
<evidence type="ECO:0000259" key="1">
    <source>
        <dbReference type="Pfam" id="PF17147"/>
    </source>
</evidence>
<reference evidence="2" key="1">
    <citation type="journal article" date="2014" name="Front. Microbiol.">
        <title>High frequency of phylogenetically diverse reductive dehalogenase-homologous genes in deep subseafloor sedimentary metagenomes.</title>
        <authorList>
            <person name="Kawai M."/>
            <person name="Futagami T."/>
            <person name="Toyoda A."/>
            <person name="Takaki Y."/>
            <person name="Nishi S."/>
            <person name="Hori S."/>
            <person name="Arai W."/>
            <person name="Tsubouchi T."/>
            <person name="Morono Y."/>
            <person name="Uchiyama I."/>
            <person name="Ito T."/>
            <person name="Fujiyama A."/>
            <person name="Inagaki F."/>
            <person name="Takami H."/>
        </authorList>
    </citation>
    <scope>NUCLEOTIDE SEQUENCE</scope>
    <source>
        <strain evidence="2">Expedition CK06-06</strain>
    </source>
</reference>
<gene>
    <name evidence="2" type="ORF">S01H1_09527</name>
</gene>
<dbReference type="InterPro" id="IPR009014">
    <property type="entry name" value="Transketo_C/PFOR_II"/>
</dbReference>
<sequence length="80" mass="9030">EGIKVGIYRLITIWPFPDEKVKDTVKDAKAVIVPELNYTGVIAEQVERVTDLNTPVIRVPNVCEIHHPNDILKVIKEVAK</sequence>
<dbReference type="EMBL" id="BARS01004868">
    <property type="protein sequence ID" value="GAF84286.1"/>
    <property type="molecule type" value="Genomic_DNA"/>
</dbReference>
<organism evidence="2">
    <name type="scientific">marine sediment metagenome</name>
    <dbReference type="NCBI Taxonomy" id="412755"/>
    <lineage>
        <taxon>unclassified sequences</taxon>
        <taxon>metagenomes</taxon>
        <taxon>ecological metagenomes</taxon>
    </lineage>
</organism>
<dbReference type="InterPro" id="IPR033412">
    <property type="entry name" value="PFOR_II"/>
</dbReference>
<dbReference type="Gene3D" id="3.40.50.920">
    <property type="match status" value="1"/>
</dbReference>
<accession>X0TAC5</accession>
<comment type="caution">
    <text evidence="2">The sequence shown here is derived from an EMBL/GenBank/DDBJ whole genome shotgun (WGS) entry which is preliminary data.</text>
</comment>
<feature type="domain" description="Pyruvate:ferredoxin oxidoreductase core" evidence="1">
    <location>
        <begin position="1"/>
        <end position="56"/>
    </location>
</feature>
<name>X0TAC5_9ZZZZ</name>